<keyword evidence="5 8" id="KW-0689">Ribosomal protein</keyword>
<dbReference type="Gene3D" id="3.30.160.810">
    <property type="match status" value="1"/>
</dbReference>
<evidence type="ECO:0000313" key="11">
    <source>
        <dbReference type="EMBL" id="MFC2993553.1"/>
    </source>
</evidence>
<keyword evidence="3 8" id="KW-0699">rRNA-binding</keyword>
<name>A0ABV7B9R6_9GAMM</name>
<dbReference type="PANTHER" id="PTHR11229:SF16">
    <property type="entry name" value="LARGE RIBOSOMAL SUBUNIT PROTEIN UL3C"/>
    <property type="match status" value="1"/>
</dbReference>
<comment type="function">
    <text evidence="8 10">One of the primary rRNA binding proteins, it binds directly near the 3'-end of the 23S rRNA, where it nucleates assembly of the 50S subunit.</text>
</comment>
<evidence type="ECO:0000256" key="1">
    <source>
        <dbReference type="ARBA" id="ARBA00006540"/>
    </source>
</evidence>
<evidence type="ECO:0000256" key="9">
    <source>
        <dbReference type="RuleBase" id="RU003905"/>
    </source>
</evidence>
<keyword evidence="6 8" id="KW-0687">Ribonucleoprotein</keyword>
<dbReference type="Gene3D" id="2.40.30.10">
    <property type="entry name" value="Translation factors"/>
    <property type="match status" value="1"/>
</dbReference>
<accession>A0ABV7B9R6</accession>
<comment type="subunit">
    <text evidence="8 10">Part of the 50S ribosomal subunit. Forms a cluster with proteins L14 and L19.</text>
</comment>
<comment type="similarity">
    <text evidence="1 8 9">Belongs to the universal ribosomal protein uL3 family.</text>
</comment>
<evidence type="ECO:0000256" key="5">
    <source>
        <dbReference type="ARBA" id="ARBA00022980"/>
    </source>
</evidence>
<dbReference type="Pfam" id="PF00297">
    <property type="entry name" value="Ribosomal_L3"/>
    <property type="match status" value="1"/>
</dbReference>
<dbReference type="NCBIfam" id="TIGR03625">
    <property type="entry name" value="L3_bact"/>
    <property type="match status" value="1"/>
</dbReference>
<comment type="caution">
    <text evidence="11">The sequence shown here is derived from an EMBL/GenBank/DDBJ whole genome shotgun (WGS) entry which is preliminary data.</text>
</comment>
<dbReference type="PANTHER" id="PTHR11229">
    <property type="entry name" value="50S RIBOSOMAL PROTEIN L3"/>
    <property type="match status" value="1"/>
</dbReference>
<comment type="PTM">
    <text evidence="8">Methylated by PrmB.</text>
</comment>
<evidence type="ECO:0000256" key="4">
    <source>
        <dbReference type="ARBA" id="ARBA00022884"/>
    </source>
</evidence>
<organism evidence="11 12">
    <name type="scientific">Halomonas tibetensis</name>
    <dbReference type="NCBI Taxonomy" id="2259590"/>
    <lineage>
        <taxon>Bacteria</taxon>
        <taxon>Pseudomonadati</taxon>
        <taxon>Pseudomonadota</taxon>
        <taxon>Gammaproteobacteria</taxon>
        <taxon>Oceanospirillales</taxon>
        <taxon>Halomonadaceae</taxon>
        <taxon>Halomonas</taxon>
    </lineage>
</organism>
<evidence type="ECO:0000256" key="6">
    <source>
        <dbReference type="ARBA" id="ARBA00023274"/>
    </source>
</evidence>
<dbReference type="GO" id="GO:0005840">
    <property type="term" value="C:ribosome"/>
    <property type="evidence" value="ECO:0007669"/>
    <property type="project" value="UniProtKB-KW"/>
</dbReference>
<dbReference type="Proteomes" id="UP001595386">
    <property type="component" value="Unassembled WGS sequence"/>
</dbReference>
<evidence type="ECO:0000256" key="7">
    <source>
        <dbReference type="ARBA" id="ARBA00035243"/>
    </source>
</evidence>
<keyword evidence="4 8" id="KW-0694">RNA-binding</keyword>
<protein>
    <recommendedName>
        <fullName evidence="7 8">Large ribosomal subunit protein uL3</fullName>
    </recommendedName>
</protein>
<dbReference type="EMBL" id="JBHRSQ010000039">
    <property type="protein sequence ID" value="MFC2993553.1"/>
    <property type="molecule type" value="Genomic_DNA"/>
</dbReference>
<sequence>MTIGLVGKKAGMTRVFAEDGASVPVTVIEVAPNRITRVKTVENDGYAAVQVTAGSRKAKHLTKAQAGQYAKAGVEAGRSLMEFRLSEGDEAPEVGGEFTVSLFEAGQKIDVTGTSKGKGFQGAVKRWNFRTQDMTHGNSLSHRAPGSIGMCQTPGRVFKGKKMAGQMGNVRCTVQSLEVVRVDTERNLLLVKGAVPGATGSDVVVRTAVKAG</sequence>
<evidence type="ECO:0000313" key="12">
    <source>
        <dbReference type="Proteomes" id="UP001595386"/>
    </source>
</evidence>
<evidence type="ECO:0000256" key="10">
    <source>
        <dbReference type="RuleBase" id="RU003906"/>
    </source>
</evidence>
<dbReference type="HAMAP" id="MF_01325_B">
    <property type="entry name" value="Ribosomal_uL3_B"/>
    <property type="match status" value="1"/>
</dbReference>
<proteinExistence type="inferred from homology"/>
<dbReference type="InterPro" id="IPR009000">
    <property type="entry name" value="Transl_B-barrel_sf"/>
</dbReference>
<reference evidence="12" key="1">
    <citation type="journal article" date="2019" name="Int. J. Syst. Evol. Microbiol.">
        <title>The Global Catalogue of Microorganisms (GCM) 10K type strain sequencing project: providing services to taxonomists for standard genome sequencing and annotation.</title>
        <authorList>
            <consortium name="The Broad Institute Genomics Platform"/>
            <consortium name="The Broad Institute Genome Sequencing Center for Infectious Disease"/>
            <person name="Wu L."/>
            <person name="Ma J."/>
        </authorList>
    </citation>
    <scope>NUCLEOTIDE SEQUENCE [LARGE SCALE GENOMIC DNA]</scope>
    <source>
        <strain evidence="12">KCTC 52660</strain>
    </source>
</reference>
<feature type="modified residue" description="N5-methylglutamine" evidence="8">
    <location>
        <position position="152"/>
    </location>
</feature>
<keyword evidence="2 8" id="KW-0488">Methylation</keyword>
<dbReference type="InterPro" id="IPR000597">
    <property type="entry name" value="Ribosomal_uL3"/>
</dbReference>
<evidence type="ECO:0000256" key="3">
    <source>
        <dbReference type="ARBA" id="ARBA00022730"/>
    </source>
</evidence>
<dbReference type="PROSITE" id="PS00474">
    <property type="entry name" value="RIBOSOMAL_L3"/>
    <property type="match status" value="1"/>
</dbReference>
<dbReference type="InterPro" id="IPR019926">
    <property type="entry name" value="Ribosomal_uL3_CS"/>
</dbReference>
<gene>
    <name evidence="8 11" type="primary">rplC</name>
    <name evidence="11" type="ORF">ACFODV_16145</name>
</gene>
<dbReference type="SUPFAM" id="SSF50447">
    <property type="entry name" value="Translation proteins"/>
    <property type="match status" value="1"/>
</dbReference>
<keyword evidence="12" id="KW-1185">Reference proteome</keyword>
<evidence type="ECO:0000256" key="8">
    <source>
        <dbReference type="HAMAP-Rule" id="MF_01325"/>
    </source>
</evidence>
<dbReference type="RefSeq" id="WP_379761270.1">
    <property type="nucleotide sequence ID" value="NZ_JBHRSQ010000039.1"/>
</dbReference>
<dbReference type="InterPro" id="IPR019927">
    <property type="entry name" value="Ribosomal_uL3_bac/org-type"/>
</dbReference>
<evidence type="ECO:0000256" key="2">
    <source>
        <dbReference type="ARBA" id="ARBA00022481"/>
    </source>
</evidence>